<feature type="transmembrane region" description="Helical" evidence="1">
    <location>
        <begin position="294"/>
        <end position="310"/>
    </location>
</feature>
<protein>
    <submittedName>
        <fullName evidence="2">Uncharacterized protein</fullName>
    </submittedName>
</protein>
<dbReference type="AlphaFoldDB" id="A0A4P6LYC6"/>
<dbReference type="Proteomes" id="UP000289794">
    <property type="component" value="Chromosome"/>
</dbReference>
<evidence type="ECO:0000256" key="1">
    <source>
        <dbReference type="SAM" id="Phobius"/>
    </source>
</evidence>
<keyword evidence="1" id="KW-0472">Membrane</keyword>
<organism evidence="2 3">
    <name type="scientific">Blautia producta</name>
    <dbReference type="NCBI Taxonomy" id="33035"/>
    <lineage>
        <taxon>Bacteria</taxon>
        <taxon>Bacillati</taxon>
        <taxon>Bacillota</taxon>
        <taxon>Clostridia</taxon>
        <taxon>Lachnospirales</taxon>
        <taxon>Lachnospiraceae</taxon>
        <taxon>Blautia</taxon>
    </lineage>
</organism>
<reference evidence="2 3" key="1">
    <citation type="submission" date="2019-01" db="EMBL/GenBank/DDBJ databases">
        <title>PMF-metabolizing Aryl O-demethylase.</title>
        <authorList>
            <person name="Kim M."/>
        </authorList>
    </citation>
    <scope>NUCLEOTIDE SEQUENCE [LARGE SCALE GENOMIC DNA]</scope>
    <source>
        <strain evidence="2 3">PMF1</strain>
    </source>
</reference>
<feature type="transmembrane region" description="Helical" evidence="1">
    <location>
        <begin position="385"/>
        <end position="406"/>
    </location>
</feature>
<dbReference type="RefSeq" id="WP_130180319.1">
    <property type="nucleotide sequence ID" value="NZ_CP035945.1"/>
</dbReference>
<proteinExistence type="predicted"/>
<keyword evidence="1" id="KW-1133">Transmembrane helix</keyword>
<gene>
    <name evidence="2" type="ORF">PMF13cell1_01473</name>
</gene>
<accession>A0A4P6LYC6</accession>
<feature type="transmembrane region" description="Helical" evidence="1">
    <location>
        <begin position="238"/>
        <end position="258"/>
    </location>
</feature>
<evidence type="ECO:0000313" key="2">
    <source>
        <dbReference type="EMBL" id="QBE95947.1"/>
    </source>
</evidence>
<dbReference type="EMBL" id="CP035945">
    <property type="protein sequence ID" value="QBE95947.1"/>
    <property type="molecule type" value="Genomic_DNA"/>
</dbReference>
<evidence type="ECO:0000313" key="3">
    <source>
        <dbReference type="Proteomes" id="UP000289794"/>
    </source>
</evidence>
<feature type="transmembrane region" description="Helical" evidence="1">
    <location>
        <begin position="67"/>
        <end position="91"/>
    </location>
</feature>
<sequence>MKYNHIKEVFLLLLIFFKRKVLSYGILKSKFVKIMILSLVLLYLGGFAFLTFKFFENVDSSVKQSSIVLDIFSLTIALWTVVGFIFMKMLFIKKRNFLNFLVTLPVLQREIKLATLLFEIVMVLIGIQFIATGVSIALVLRHGIGFLPRIICNIYFQSTFIYLVLEAVYSLISWFIDWLGIYKIKILILISFLSIGCILVYTRIYSDLVDKLLFDYIDNKTTSIIVPFAFLLDKSGLGITFLIFLLITLVVVCVICFIPDNQNDYMANYLKFIAIKKISLQQSYSANCLRNTDNLNYIILALLIYIVLMFNKTQYAYYSFLILGVNSIYFYIQTNEIRLLYLQKKYNIFKDYIILLYSQIKYITAVSLPFVLINNILHFDIKGILLFYLILLSGTILFLMVGILFPPKYENPFSVIMGMFVTLMVLVAIFLTLFFFTGNPLIESIVTVIINLICIFVSIIGMKRLNETLKMS</sequence>
<name>A0A4P6LYC6_9FIRM</name>
<dbReference type="KEGG" id="bpro:PMF13cell1_01473"/>
<feature type="transmembrane region" description="Helical" evidence="1">
    <location>
        <begin position="152"/>
        <end position="176"/>
    </location>
</feature>
<feature type="transmembrane region" description="Helical" evidence="1">
    <location>
        <begin position="182"/>
        <end position="201"/>
    </location>
</feature>
<feature type="transmembrane region" description="Helical" evidence="1">
    <location>
        <begin position="316"/>
        <end position="332"/>
    </location>
</feature>
<feature type="transmembrane region" description="Helical" evidence="1">
    <location>
        <begin position="413"/>
        <end position="436"/>
    </location>
</feature>
<feature type="transmembrane region" description="Helical" evidence="1">
    <location>
        <begin position="33"/>
        <end position="55"/>
    </location>
</feature>
<feature type="transmembrane region" description="Helical" evidence="1">
    <location>
        <begin position="111"/>
        <end position="140"/>
    </location>
</feature>
<feature type="transmembrane region" description="Helical" evidence="1">
    <location>
        <begin position="352"/>
        <end position="373"/>
    </location>
</feature>
<feature type="transmembrane region" description="Helical" evidence="1">
    <location>
        <begin position="442"/>
        <end position="462"/>
    </location>
</feature>
<keyword evidence="1" id="KW-0812">Transmembrane</keyword>